<accession>A0ABP7L8Q1</accession>
<gene>
    <name evidence="1" type="ORF">GCM10022276_14000</name>
</gene>
<protein>
    <submittedName>
        <fullName evidence="1">Uncharacterized protein</fullName>
    </submittedName>
</protein>
<comment type="caution">
    <text evidence="1">The sequence shown here is derived from an EMBL/GenBank/DDBJ whole genome shotgun (WGS) entry which is preliminary data.</text>
</comment>
<reference evidence="2" key="1">
    <citation type="journal article" date="2019" name="Int. J. Syst. Evol. Microbiol.">
        <title>The Global Catalogue of Microorganisms (GCM) 10K type strain sequencing project: providing services to taxonomists for standard genome sequencing and annotation.</title>
        <authorList>
            <consortium name="The Broad Institute Genomics Platform"/>
            <consortium name="The Broad Institute Genome Sequencing Center for Infectious Disease"/>
            <person name="Wu L."/>
            <person name="Ma J."/>
        </authorList>
    </citation>
    <scope>NUCLEOTIDE SEQUENCE [LARGE SCALE GENOMIC DNA]</scope>
    <source>
        <strain evidence="2">JCM 17543</strain>
    </source>
</reference>
<proteinExistence type="predicted"/>
<dbReference type="Proteomes" id="UP001500827">
    <property type="component" value="Unassembled WGS sequence"/>
</dbReference>
<organism evidence="1 2">
    <name type="scientific">Sphingomonas limnosediminicola</name>
    <dbReference type="NCBI Taxonomy" id="940133"/>
    <lineage>
        <taxon>Bacteria</taxon>
        <taxon>Pseudomonadati</taxon>
        <taxon>Pseudomonadota</taxon>
        <taxon>Alphaproteobacteria</taxon>
        <taxon>Sphingomonadales</taxon>
        <taxon>Sphingomonadaceae</taxon>
        <taxon>Sphingomonas</taxon>
    </lineage>
</organism>
<dbReference type="EMBL" id="BAABBM010000001">
    <property type="protein sequence ID" value="GAA3896199.1"/>
    <property type="molecule type" value="Genomic_DNA"/>
</dbReference>
<keyword evidence="2" id="KW-1185">Reference proteome</keyword>
<evidence type="ECO:0000313" key="1">
    <source>
        <dbReference type="EMBL" id="GAA3896199.1"/>
    </source>
</evidence>
<name>A0ABP7L8Q1_9SPHN</name>
<sequence>MLDHGLGIGREVLEISQAHTINTRRLPADPAAPDQSGDIKQERRVVDVLPRQGTIVRAVATGMMEELTMFTNRCSSAVREFET</sequence>
<evidence type="ECO:0000313" key="2">
    <source>
        <dbReference type="Proteomes" id="UP001500827"/>
    </source>
</evidence>